<organism evidence="1 2">
    <name type="scientific">Fusibacter ferrireducens</name>
    <dbReference type="NCBI Taxonomy" id="2785058"/>
    <lineage>
        <taxon>Bacteria</taxon>
        <taxon>Bacillati</taxon>
        <taxon>Bacillota</taxon>
        <taxon>Clostridia</taxon>
        <taxon>Eubacteriales</taxon>
        <taxon>Eubacteriales Family XII. Incertae Sedis</taxon>
        <taxon>Fusibacter</taxon>
    </lineage>
</organism>
<reference evidence="1 2" key="1">
    <citation type="submission" date="2020-11" db="EMBL/GenBank/DDBJ databases">
        <title>Fusibacter basophilias sp. nov.</title>
        <authorList>
            <person name="Qiu D."/>
        </authorList>
    </citation>
    <scope>NUCLEOTIDE SEQUENCE [LARGE SCALE GENOMIC DNA]</scope>
    <source>
        <strain evidence="1 2">Q10-2</strain>
    </source>
</reference>
<dbReference type="RefSeq" id="WP_194704325.1">
    <property type="nucleotide sequence ID" value="NZ_JADKNH010000035.1"/>
</dbReference>
<proteinExistence type="predicted"/>
<protein>
    <submittedName>
        <fullName evidence="1">Uncharacterized protein</fullName>
    </submittedName>
</protein>
<name>A0ABS0A1R0_9FIRM</name>
<dbReference type="EMBL" id="JADKNH010000035">
    <property type="protein sequence ID" value="MBF4696090.1"/>
    <property type="molecule type" value="Genomic_DNA"/>
</dbReference>
<sequence>MKWENVREKYPNTWVLIEAIEAESKDGERFLNKISVLNYYETSEQATKEYVLIHKQFPEKELYVCHTQNENLQIKEKIWMGVRSR</sequence>
<comment type="caution">
    <text evidence="1">The sequence shown here is derived from an EMBL/GenBank/DDBJ whole genome shotgun (WGS) entry which is preliminary data.</text>
</comment>
<dbReference type="Proteomes" id="UP000614200">
    <property type="component" value="Unassembled WGS sequence"/>
</dbReference>
<evidence type="ECO:0000313" key="1">
    <source>
        <dbReference type="EMBL" id="MBF4696090.1"/>
    </source>
</evidence>
<gene>
    <name evidence="1" type="ORF">ISU02_23575</name>
</gene>
<evidence type="ECO:0000313" key="2">
    <source>
        <dbReference type="Proteomes" id="UP000614200"/>
    </source>
</evidence>
<accession>A0ABS0A1R0</accession>
<keyword evidence="2" id="KW-1185">Reference proteome</keyword>